<accession>A0A8X6KYN3</accession>
<dbReference type="EMBL" id="BMAO01033117">
    <property type="protein sequence ID" value="GFQ87138.1"/>
    <property type="molecule type" value="Genomic_DNA"/>
</dbReference>
<organism evidence="1 2">
    <name type="scientific">Trichonephila clavata</name>
    <name type="common">Joro spider</name>
    <name type="synonym">Nephila clavata</name>
    <dbReference type="NCBI Taxonomy" id="2740835"/>
    <lineage>
        <taxon>Eukaryota</taxon>
        <taxon>Metazoa</taxon>
        <taxon>Ecdysozoa</taxon>
        <taxon>Arthropoda</taxon>
        <taxon>Chelicerata</taxon>
        <taxon>Arachnida</taxon>
        <taxon>Araneae</taxon>
        <taxon>Araneomorphae</taxon>
        <taxon>Entelegynae</taxon>
        <taxon>Araneoidea</taxon>
        <taxon>Nephilidae</taxon>
        <taxon>Trichonephila</taxon>
    </lineage>
</organism>
<proteinExistence type="predicted"/>
<gene>
    <name evidence="1" type="ORF">TNCT_26181</name>
</gene>
<comment type="caution">
    <text evidence="1">The sequence shown here is derived from an EMBL/GenBank/DDBJ whole genome shotgun (WGS) entry which is preliminary data.</text>
</comment>
<protein>
    <submittedName>
        <fullName evidence="1">Uncharacterized protein</fullName>
    </submittedName>
</protein>
<name>A0A8X6KYN3_TRICU</name>
<dbReference type="Proteomes" id="UP000887116">
    <property type="component" value="Unassembled WGS sequence"/>
</dbReference>
<dbReference type="AlphaFoldDB" id="A0A8X6KYN3"/>
<keyword evidence="2" id="KW-1185">Reference proteome</keyword>
<sequence length="145" mass="15967">MVKLFFTSANVGERKEAKKWEECSIHSSPFGGGELPTHVAGGLDLLSSIQIVFKNCAHIESCGENVSAPSRWGSCWELETRDLEKGHCTRVGEPYDPASPTDPDLGIHNNTRARWPFYPSRVSQIGGRVLDETLSKGEIVSHAEE</sequence>
<reference evidence="1" key="1">
    <citation type="submission" date="2020-07" db="EMBL/GenBank/DDBJ databases">
        <title>Multicomponent nature underlies the extraordinary mechanical properties of spider dragline silk.</title>
        <authorList>
            <person name="Kono N."/>
            <person name="Nakamura H."/>
            <person name="Mori M."/>
            <person name="Yoshida Y."/>
            <person name="Ohtoshi R."/>
            <person name="Malay A.D."/>
            <person name="Moran D.A.P."/>
            <person name="Tomita M."/>
            <person name="Numata K."/>
            <person name="Arakawa K."/>
        </authorList>
    </citation>
    <scope>NUCLEOTIDE SEQUENCE</scope>
</reference>
<evidence type="ECO:0000313" key="1">
    <source>
        <dbReference type="EMBL" id="GFQ87138.1"/>
    </source>
</evidence>
<evidence type="ECO:0000313" key="2">
    <source>
        <dbReference type="Proteomes" id="UP000887116"/>
    </source>
</evidence>